<reference evidence="1 2" key="1">
    <citation type="submission" date="2021-06" db="EMBL/GenBank/DDBJ databases">
        <title>Caerostris extrusa draft genome.</title>
        <authorList>
            <person name="Kono N."/>
            <person name="Arakawa K."/>
        </authorList>
    </citation>
    <scope>NUCLEOTIDE SEQUENCE [LARGE SCALE GENOMIC DNA]</scope>
</reference>
<dbReference type="EMBL" id="BPLR01011756">
    <property type="protein sequence ID" value="GIY48822.1"/>
    <property type="molecule type" value="Genomic_DNA"/>
</dbReference>
<dbReference type="AlphaFoldDB" id="A0AAV4TVE1"/>
<keyword evidence="2" id="KW-1185">Reference proteome</keyword>
<comment type="caution">
    <text evidence="1">The sequence shown here is derived from an EMBL/GenBank/DDBJ whole genome shotgun (WGS) entry which is preliminary data.</text>
</comment>
<evidence type="ECO:0000313" key="2">
    <source>
        <dbReference type="Proteomes" id="UP001054945"/>
    </source>
</evidence>
<dbReference type="Proteomes" id="UP001054945">
    <property type="component" value="Unassembled WGS sequence"/>
</dbReference>
<evidence type="ECO:0000313" key="1">
    <source>
        <dbReference type="EMBL" id="GIY48822.1"/>
    </source>
</evidence>
<gene>
    <name evidence="1" type="ORF">CEXT_56801</name>
</gene>
<proteinExistence type="predicted"/>
<name>A0AAV4TVE1_CAEEX</name>
<protein>
    <submittedName>
        <fullName evidence="1">Uncharacterized protein</fullName>
    </submittedName>
</protein>
<accession>A0AAV4TVE1</accession>
<organism evidence="1 2">
    <name type="scientific">Caerostris extrusa</name>
    <name type="common">Bark spider</name>
    <name type="synonym">Caerostris bankana</name>
    <dbReference type="NCBI Taxonomy" id="172846"/>
    <lineage>
        <taxon>Eukaryota</taxon>
        <taxon>Metazoa</taxon>
        <taxon>Ecdysozoa</taxon>
        <taxon>Arthropoda</taxon>
        <taxon>Chelicerata</taxon>
        <taxon>Arachnida</taxon>
        <taxon>Araneae</taxon>
        <taxon>Araneomorphae</taxon>
        <taxon>Entelegynae</taxon>
        <taxon>Araneoidea</taxon>
        <taxon>Araneidae</taxon>
        <taxon>Caerostris</taxon>
    </lineage>
</organism>
<sequence length="89" mass="10167">MPPERKGGCLPDPKQKVTCPFPAINTHWHLRESLSPRKGESASLFVHRDAIWGGPLGCFLSNFGRANRLLHARYGSERRKNENLLWNED</sequence>